<dbReference type="EMBL" id="CP045891">
    <property type="protein sequence ID" value="QQP58407.1"/>
    <property type="molecule type" value="Genomic_DNA"/>
</dbReference>
<organism evidence="2 3">
    <name type="scientific">Caligus rogercresseyi</name>
    <name type="common">Sea louse</name>
    <dbReference type="NCBI Taxonomy" id="217165"/>
    <lineage>
        <taxon>Eukaryota</taxon>
        <taxon>Metazoa</taxon>
        <taxon>Ecdysozoa</taxon>
        <taxon>Arthropoda</taxon>
        <taxon>Crustacea</taxon>
        <taxon>Multicrustacea</taxon>
        <taxon>Hexanauplia</taxon>
        <taxon>Copepoda</taxon>
        <taxon>Siphonostomatoida</taxon>
        <taxon>Caligidae</taxon>
        <taxon>Caligus</taxon>
    </lineage>
</organism>
<reference evidence="3" key="1">
    <citation type="submission" date="2021-01" db="EMBL/GenBank/DDBJ databases">
        <title>Caligus Genome Assembly.</title>
        <authorList>
            <person name="Gallardo-Escarate C."/>
        </authorList>
    </citation>
    <scope>NUCLEOTIDE SEQUENCE [LARGE SCALE GENOMIC DNA]</scope>
</reference>
<feature type="region of interest" description="Disordered" evidence="1">
    <location>
        <begin position="29"/>
        <end position="49"/>
    </location>
</feature>
<evidence type="ECO:0000313" key="3">
    <source>
        <dbReference type="Proteomes" id="UP000595437"/>
    </source>
</evidence>
<accession>A0A7T8KM16</accession>
<gene>
    <name evidence="2" type="ORF">FKW44_003715</name>
</gene>
<dbReference type="AlphaFoldDB" id="A0A7T8KM16"/>
<evidence type="ECO:0000313" key="2">
    <source>
        <dbReference type="EMBL" id="QQP58407.1"/>
    </source>
</evidence>
<protein>
    <submittedName>
        <fullName evidence="2">Uncharacterized protein</fullName>
    </submittedName>
</protein>
<dbReference type="Proteomes" id="UP000595437">
    <property type="component" value="Chromosome 2"/>
</dbReference>
<name>A0A7T8KM16_CALRO</name>
<keyword evidence="3" id="KW-1185">Reference proteome</keyword>
<sequence length="88" mass="9284">MGGAGGPVPPPGNFLWPSSKWERCVLLGTSSPTTTSSSSSSSSSYWPGSWSAECHHRLQDKMPLLAAAANIMSNLMSAPPLLHRQANC</sequence>
<proteinExistence type="predicted"/>
<evidence type="ECO:0000256" key="1">
    <source>
        <dbReference type="SAM" id="MobiDB-lite"/>
    </source>
</evidence>